<keyword evidence="1" id="KW-0732">Signal</keyword>
<feature type="chain" id="PRO_5045744961" evidence="1">
    <location>
        <begin position="25"/>
        <end position="475"/>
    </location>
</feature>
<feature type="domain" description="Ground-like" evidence="2">
    <location>
        <begin position="381"/>
        <end position="452"/>
    </location>
</feature>
<protein>
    <submittedName>
        <fullName evidence="3">Ground-like domain-containing protein</fullName>
    </submittedName>
</protein>
<dbReference type="EnsemblMetazoa" id="OVOC6444.1">
    <property type="protein sequence ID" value="OVOC6444.1"/>
    <property type="gene ID" value="WBGene00243253"/>
</dbReference>
<evidence type="ECO:0000256" key="1">
    <source>
        <dbReference type="SAM" id="SignalP"/>
    </source>
</evidence>
<feature type="signal peptide" evidence="1">
    <location>
        <begin position="1"/>
        <end position="24"/>
    </location>
</feature>
<sequence>MAQRLMATSIVFTIIVIIFPSSKSLETLPWSSGSHELALLSDEYRENSGVRQSLLDKLNKFSMGNSQKLVMFRPDNIYHEYSSVADEKHQRGLIPENQYHISKIQPNHRSVSIISEADDATKINSKISEQSAEAFRKIQNLHREKYSENDDVTDTNIIVDGINKTNYRQKKRRESSIDPTNVTFNDWETFITDSSKLIPQYNRRHVTLRDYEAIDTNNMSDQFSKESVISSPSEYIHSIRKMQSSGVSRNPFDYQQLSTNFNSVHEMTPNEVETAERLPPPPNPKSTEASVHTVKVYPPSQQPSSIDYQGKSIYENNIPNSGNYQKYSGEYGRRGRFEQSIPQLMSSNYNVDAAYMPEGNPDCITDPCEIDNAYPFGSAEDERCNSPRLKQIILQNIMERDAEASKQAIYNVCEAEMEIPCNVICGTGFYSYVARASQFCLVSAMDISCYAFIPACDFDSNLTVKRWAKRRRAKV</sequence>
<dbReference type="AlphaFoldDB" id="A0A8R1TX84"/>
<evidence type="ECO:0000313" key="4">
    <source>
        <dbReference type="Proteomes" id="UP000024404"/>
    </source>
</evidence>
<dbReference type="OMA" id="NDWETFI"/>
<keyword evidence="4" id="KW-1185">Reference proteome</keyword>
<name>A0A8R1TX84_ONCVO</name>
<reference evidence="3" key="2">
    <citation type="submission" date="2022-06" db="UniProtKB">
        <authorList>
            <consortium name="EnsemblMetazoa"/>
        </authorList>
    </citation>
    <scope>IDENTIFICATION</scope>
</reference>
<dbReference type="Proteomes" id="UP000024404">
    <property type="component" value="Unassembled WGS sequence"/>
</dbReference>
<proteinExistence type="predicted"/>
<dbReference type="InterPro" id="IPR007284">
    <property type="entry name" value="Ground-like_dom"/>
</dbReference>
<dbReference type="EMBL" id="CMVM020000172">
    <property type="status" value="NOT_ANNOTATED_CDS"/>
    <property type="molecule type" value="Genomic_DNA"/>
</dbReference>
<evidence type="ECO:0000259" key="2">
    <source>
        <dbReference type="Pfam" id="PF04155"/>
    </source>
</evidence>
<accession>A0A8R1TX84</accession>
<dbReference type="Pfam" id="PF04155">
    <property type="entry name" value="Ground-like"/>
    <property type="match status" value="1"/>
</dbReference>
<evidence type="ECO:0000313" key="3">
    <source>
        <dbReference type="EnsemblMetazoa" id="OVOC6444.1"/>
    </source>
</evidence>
<organism evidence="3 4">
    <name type="scientific">Onchocerca volvulus</name>
    <dbReference type="NCBI Taxonomy" id="6282"/>
    <lineage>
        <taxon>Eukaryota</taxon>
        <taxon>Metazoa</taxon>
        <taxon>Ecdysozoa</taxon>
        <taxon>Nematoda</taxon>
        <taxon>Chromadorea</taxon>
        <taxon>Rhabditida</taxon>
        <taxon>Spirurina</taxon>
        <taxon>Spiruromorpha</taxon>
        <taxon>Filarioidea</taxon>
        <taxon>Onchocercidae</taxon>
        <taxon>Onchocerca</taxon>
    </lineage>
</organism>
<reference evidence="4" key="1">
    <citation type="submission" date="2013-10" db="EMBL/GenBank/DDBJ databases">
        <title>Genome sequencing of Onchocerca volvulus.</title>
        <authorList>
            <person name="Cotton J."/>
            <person name="Tsai J."/>
            <person name="Stanley E."/>
            <person name="Tracey A."/>
            <person name="Holroyd N."/>
            <person name="Lustigman S."/>
            <person name="Berriman M."/>
        </authorList>
    </citation>
    <scope>NUCLEOTIDE SEQUENCE</scope>
</reference>